<dbReference type="GO" id="GO:0055085">
    <property type="term" value="P:transmembrane transport"/>
    <property type="evidence" value="ECO:0007669"/>
    <property type="project" value="TreeGrafter"/>
</dbReference>
<name>A0A6J4TJ63_9ACTN</name>
<evidence type="ECO:0000256" key="5">
    <source>
        <dbReference type="ARBA" id="ARBA00022692"/>
    </source>
</evidence>
<evidence type="ECO:0000313" key="10">
    <source>
        <dbReference type="EMBL" id="CAA9524732.1"/>
    </source>
</evidence>
<accession>A0A6J4TJ63</accession>
<feature type="transmembrane region" description="Helical" evidence="9">
    <location>
        <begin position="355"/>
        <end position="382"/>
    </location>
</feature>
<feature type="transmembrane region" description="Helical" evidence="9">
    <location>
        <begin position="314"/>
        <end position="335"/>
    </location>
</feature>
<keyword evidence="3" id="KW-0813">Transport</keyword>
<comment type="subcellular location">
    <subcellularLocation>
        <location evidence="1">Cell membrane</location>
        <topology evidence="1">Multi-pass membrane protein</topology>
    </subcellularLocation>
</comment>
<feature type="transmembrane region" description="Helical" evidence="9">
    <location>
        <begin position="200"/>
        <end position="221"/>
    </location>
</feature>
<evidence type="ECO:0000256" key="8">
    <source>
        <dbReference type="SAM" id="MobiDB-lite"/>
    </source>
</evidence>
<evidence type="ECO:0000256" key="2">
    <source>
        <dbReference type="ARBA" id="ARBA00009773"/>
    </source>
</evidence>
<evidence type="ECO:0000256" key="7">
    <source>
        <dbReference type="ARBA" id="ARBA00023136"/>
    </source>
</evidence>
<keyword evidence="6 9" id="KW-1133">Transmembrane helix</keyword>
<dbReference type="InterPro" id="IPR002549">
    <property type="entry name" value="AI-2E-like"/>
</dbReference>
<evidence type="ECO:0000256" key="1">
    <source>
        <dbReference type="ARBA" id="ARBA00004651"/>
    </source>
</evidence>
<feature type="region of interest" description="Disordered" evidence="8">
    <location>
        <begin position="1"/>
        <end position="46"/>
    </location>
</feature>
<feature type="transmembrane region" description="Helical" evidence="9">
    <location>
        <begin position="257"/>
        <end position="279"/>
    </location>
</feature>
<feature type="transmembrane region" description="Helical" evidence="9">
    <location>
        <begin position="285"/>
        <end position="307"/>
    </location>
</feature>
<reference evidence="10" key="1">
    <citation type="submission" date="2020-02" db="EMBL/GenBank/DDBJ databases">
        <authorList>
            <person name="Meier V. D."/>
        </authorList>
    </citation>
    <scope>NUCLEOTIDE SEQUENCE</scope>
    <source>
        <strain evidence="10">AVDCRST_MAG79</strain>
    </source>
</reference>
<feature type="transmembrane region" description="Helical" evidence="9">
    <location>
        <begin position="86"/>
        <end position="103"/>
    </location>
</feature>
<evidence type="ECO:0000256" key="6">
    <source>
        <dbReference type="ARBA" id="ARBA00022989"/>
    </source>
</evidence>
<keyword evidence="4" id="KW-1003">Cell membrane</keyword>
<keyword evidence="5 9" id="KW-0812">Transmembrane</keyword>
<dbReference type="AlphaFoldDB" id="A0A6J4TJ63"/>
<evidence type="ECO:0000256" key="4">
    <source>
        <dbReference type="ARBA" id="ARBA00022475"/>
    </source>
</evidence>
<feature type="transmembrane region" description="Helical" evidence="9">
    <location>
        <begin position="115"/>
        <end position="137"/>
    </location>
</feature>
<keyword evidence="7 9" id="KW-0472">Membrane</keyword>
<evidence type="ECO:0008006" key="11">
    <source>
        <dbReference type="Google" id="ProtNLM"/>
    </source>
</evidence>
<dbReference type="GO" id="GO:0005886">
    <property type="term" value="C:plasma membrane"/>
    <property type="evidence" value="ECO:0007669"/>
    <property type="project" value="UniProtKB-SubCell"/>
</dbReference>
<dbReference type="Pfam" id="PF01594">
    <property type="entry name" value="AI-2E_transport"/>
    <property type="match status" value="1"/>
</dbReference>
<organism evidence="10">
    <name type="scientific">uncultured Thermoleophilia bacterium</name>
    <dbReference type="NCBI Taxonomy" id="1497501"/>
    <lineage>
        <taxon>Bacteria</taxon>
        <taxon>Bacillati</taxon>
        <taxon>Actinomycetota</taxon>
        <taxon>Thermoleophilia</taxon>
        <taxon>environmental samples</taxon>
    </lineage>
</organism>
<feature type="compositionally biased region" description="Low complexity" evidence="8">
    <location>
        <begin position="10"/>
        <end position="22"/>
    </location>
</feature>
<gene>
    <name evidence="10" type="ORF">AVDCRST_MAG79-425</name>
</gene>
<sequence>MAVGKPEGSVRVPAVPPADDVPNGSHAPSPRHPDSAAATPAAAPRDPAGPLTPAWLRASSEWTWRLLLVGFGVVALLYALGFLRVVVLPVIVALLLTTLLLPPKRWLSDRGMGDALATSLTMLGALVLIGLLGTAIAPTIGGQIDELRAGIEEGVREATGILAERPFNLSRADLDAQVDTALDRLRENSGTVTRGVTEGVVILGEVITGLIVVVLLTFFFLKDGPGMWGWLVGLFAGHHRRGADELGSRIFATLSGYVRGIALVGLVDAVLIGIALFVLGVPLVVPLMILTFLGAFLPLVGAFLAGLAAVLIALVFNGLVAALLILAAIVVVQQLEGHVLYPVLMSKTVHLHPAVIVLALAIGGIVAGIIGVFLAVPLAGVVSTVLSYVRDEPPPEPPLAPVEAEAVPG</sequence>
<proteinExistence type="inferred from homology"/>
<feature type="compositionally biased region" description="Low complexity" evidence="8">
    <location>
        <begin position="35"/>
        <end position="46"/>
    </location>
</feature>
<protein>
    <recommendedName>
        <fullName evidence="11">AI-2E family transporter</fullName>
    </recommendedName>
</protein>
<dbReference type="PANTHER" id="PTHR21716">
    <property type="entry name" value="TRANSMEMBRANE PROTEIN"/>
    <property type="match status" value="1"/>
</dbReference>
<evidence type="ECO:0000256" key="3">
    <source>
        <dbReference type="ARBA" id="ARBA00022448"/>
    </source>
</evidence>
<comment type="similarity">
    <text evidence="2">Belongs to the autoinducer-2 exporter (AI-2E) (TC 2.A.86) family.</text>
</comment>
<dbReference type="PANTHER" id="PTHR21716:SF53">
    <property type="entry name" value="PERMEASE PERM-RELATED"/>
    <property type="match status" value="1"/>
</dbReference>
<evidence type="ECO:0000256" key="9">
    <source>
        <dbReference type="SAM" id="Phobius"/>
    </source>
</evidence>
<dbReference type="EMBL" id="CADCWC010000079">
    <property type="protein sequence ID" value="CAA9524732.1"/>
    <property type="molecule type" value="Genomic_DNA"/>
</dbReference>